<protein>
    <submittedName>
        <fullName evidence="2">HD domain-containing protein</fullName>
    </submittedName>
</protein>
<dbReference type="Pfam" id="PF01966">
    <property type="entry name" value="HD"/>
    <property type="match status" value="1"/>
</dbReference>
<evidence type="ECO:0000313" key="2">
    <source>
        <dbReference type="EMBL" id="GAA4849217.1"/>
    </source>
</evidence>
<dbReference type="RefSeq" id="WP_345374622.1">
    <property type="nucleotide sequence ID" value="NZ_BAABJX010000062.1"/>
</dbReference>
<dbReference type="Pfam" id="PF19276">
    <property type="entry name" value="HD_assoc_2"/>
    <property type="match status" value="1"/>
</dbReference>
<dbReference type="SMART" id="SM00471">
    <property type="entry name" value="HDc"/>
    <property type="match status" value="1"/>
</dbReference>
<accession>A0ABP9DKU8</accession>
<reference evidence="3" key="1">
    <citation type="journal article" date="2019" name="Int. J. Syst. Evol. Microbiol.">
        <title>The Global Catalogue of Microorganisms (GCM) 10K type strain sequencing project: providing services to taxonomists for standard genome sequencing and annotation.</title>
        <authorList>
            <consortium name="The Broad Institute Genomics Platform"/>
            <consortium name="The Broad Institute Genome Sequencing Center for Infectious Disease"/>
            <person name="Wu L."/>
            <person name="Ma J."/>
        </authorList>
    </citation>
    <scope>NUCLEOTIDE SEQUENCE [LARGE SCALE GENOMIC DNA]</scope>
    <source>
        <strain evidence="3">JCM 18326</strain>
    </source>
</reference>
<feature type="domain" description="HD/PDEase" evidence="1">
    <location>
        <begin position="53"/>
        <end position="178"/>
    </location>
</feature>
<dbReference type="Gene3D" id="1.10.3210.10">
    <property type="entry name" value="Hypothetical protein af1432"/>
    <property type="match status" value="1"/>
</dbReference>
<dbReference type="PANTHER" id="PTHR11373">
    <property type="entry name" value="DEOXYNUCLEOSIDE TRIPHOSPHATE TRIPHOSPHOHYDROLASE"/>
    <property type="match status" value="1"/>
</dbReference>
<evidence type="ECO:0000259" key="1">
    <source>
        <dbReference type="SMART" id="SM00471"/>
    </source>
</evidence>
<dbReference type="InterPro" id="IPR050135">
    <property type="entry name" value="dGTPase-like"/>
</dbReference>
<dbReference type="InterPro" id="IPR045509">
    <property type="entry name" value="HD_assoc_2"/>
</dbReference>
<name>A0ABP9DKU8_9BACT</name>
<comment type="caution">
    <text evidence="2">The sequence shown here is derived from an EMBL/GenBank/DDBJ whole genome shotgun (WGS) entry which is preliminary data.</text>
</comment>
<dbReference type="CDD" id="cd00077">
    <property type="entry name" value="HDc"/>
    <property type="match status" value="1"/>
</dbReference>
<dbReference type="Proteomes" id="UP001500298">
    <property type="component" value="Unassembled WGS sequence"/>
</dbReference>
<dbReference type="InterPro" id="IPR006674">
    <property type="entry name" value="HD_domain"/>
</dbReference>
<dbReference type="PANTHER" id="PTHR11373:SF4">
    <property type="entry name" value="DEOXYNUCLEOSIDE TRIPHOSPHATE TRIPHOSPHOHYDROLASE SAMHD1"/>
    <property type="match status" value="1"/>
</dbReference>
<evidence type="ECO:0000313" key="3">
    <source>
        <dbReference type="Proteomes" id="UP001500298"/>
    </source>
</evidence>
<sequence>MIQTRKKKIINDPVYGFVNIPSELIYDLIQHPWFQRLRRISQLGLSSMVYPGANHNRFSHALGAMHLMSTAMEALRTKGHKIPKEDREAAMMAILLHDIGHGPFSHALEHSILHGVHHEDLSLLMMEKLNEQFDGVLKKAIKIFTNTYKVPFFHQLVSSQLDMDRLDYLQRDCFFTGVIEGSIGTDRIIRMLDIVDNQIVVEEKGIYSIENFLTARRLMYWQVYLHKTAVAAEEVLVQLIRRARDLQDQGVSLMATPALSLFLREQVRLKDFVNDDQYLDNYTALDDSDIFASVKWWRNHEDRVISTLSNMLLNRDVYKIKFSDTPFTQQEIDQVKTLLVEKGYQEEELPYFCVTGVVSNAAYVPYSESINIKRKDGSVVDIAQASDLPNVEALSKIVKKYYLCYPKIISL</sequence>
<gene>
    <name evidence="2" type="ORF">GCM10023331_37360</name>
</gene>
<keyword evidence="3" id="KW-1185">Reference proteome</keyword>
<dbReference type="InterPro" id="IPR003607">
    <property type="entry name" value="HD/PDEase_dom"/>
</dbReference>
<organism evidence="2 3">
    <name type="scientific">Algivirga pacifica</name>
    <dbReference type="NCBI Taxonomy" id="1162670"/>
    <lineage>
        <taxon>Bacteria</taxon>
        <taxon>Pseudomonadati</taxon>
        <taxon>Bacteroidota</taxon>
        <taxon>Cytophagia</taxon>
        <taxon>Cytophagales</taxon>
        <taxon>Flammeovirgaceae</taxon>
        <taxon>Algivirga</taxon>
    </lineage>
</organism>
<dbReference type="SUPFAM" id="SSF109604">
    <property type="entry name" value="HD-domain/PDEase-like"/>
    <property type="match status" value="1"/>
</dbReference>
<dbReference type="EMBL" id="BAABJX010000062">
    <property type="protein sequence ID" value="GAA4849217.1"/>
    <property type="molecule type" value="Genomic_DNA"/>
</dbReference>
<proteinExistence type="predicted"/>